<dbReference type="SUPFAM" id="SSF55729">
    <property type="entry name" value="Acyl-CoA N-acyltransferases (Nat)"/>
    <property type="match status" value="1"/>
</dbReference>
<dbReference type="PROSITE" id="PS51186">
    <property type="entry name" value="GNAT"/>
    <property type="match status" value="1"/>
</dbReference>
<sequence>MGHLCAPTEGGRRPARNRVRRCLPFNAADPGVSCSTVANLPERNLDFRLYKAHPPRAEWRPHSVAATAPVGPLPSAGAALLCRDGTLRLHRSTSCRSRTENRWRMVSSNETTTASSGGRIPATGCRESGYTLLPGGTRPMPLIRDIAHADYSVVEELLYSNHLGNGRFYDPEGLDVIVAELHGTVIGVAEFQLHCGFGHDEGREAHPGEQTFVLTMAVADTDRRSGVGRALLTEIAHRAQEAGHTFLGLVPQDGDNAASRQEFFQACGPTLYGPDRPGVAWGCPISKILD</sequence>
<proteinExistence type="predicted"/>
<comment type="caution">
    <text evidence="2">The sequence shown here is derived from an EMBL/GenBank/DDBJ whole genome shotgun (WGS) entry which is preliminary data.</text>
</comment>
<dbReference type="Pfam" id="PF00583">
    <property type="entry name" value="Acetyltransf_1"/>
    <property type="match status" value="1"/>
</dbReference>
<dbReference type="InterPro" id="IPR016181">
    <property type="entry name" value="Acyl_CoA_acyltransferase"/>
</dbReference>
<dbReference type="Gene3D" id="3.40.630.30">
    <property type="match status" value="1"/>
</dbReference>
<evidence type="ECO:0000259" key="1">
    <source>
        <dbReference type="PROSITE" id="PS51186"/>
    </source>
</evidence>
<dbReference type="CDD" id="cd04301">
    <property type="entry name" value="NAT_SF"/>
    <property type="match status" value="1"/>
</dbReference>
<evidence type="ECO:0000313" key="3">
    <source>
        <dbReference type="Proteomes" id="UP000400924"/>
    </source>
</evidence>
<keyword evidence="2" id="KW-0808">Transferase</keyword>
<accession>A0A5N8XG61</accession>
<evidence type="ECO:0000313" key="2">
    <source>
        <dbReference type="EMBL" id="MPY58442.1"/>
    </source>
</evidence>
<dbReference type="AlphaFoldDB" id="A0A5N8XG61"/>
<dbReference type="InterPro" id="IPR000182">
    <property type="entry name" value="GNAT_dom"/>
</dbReference>
<name>A0A5N8XG61_9ACTN</name>
<dbReference type="EMBL" id="VJZC01000085">
    <property type="protein sequence ID" value="MPY58442.1"/>
    <property type="molecule type" value="Genomic_DNA"/>
</dbReference>
<dbReference type="Proteomes" id="UP000400924">
    <property type="component" value="Unassembled WGS sequence"/>
</dbReference>
<protein>
    <submittedName>
        <fullName evidence="2">GNAT family N-acetyltransferase</fullName>
    </submittedName>
</protein>
<dbReference type="GO" id="GO:0016747">
    <property type="term" value="F:acyltransferase activity, transferring groups other than amino-acyl groups"/>
    <property type="evidence" value="ECO:0007669"/>
    <property type="project" value="InterPro"/>
</dbReference>
<feature type="domain" description="N-acetyltransferase" evidence="1">
    <location>
        <begin position="141"/>
        <end position="290"/>
    </location>
</feature>
<reference evidence="2 3" key="1">
    <citation type="submission" date="2019-07" db="EMBL/GenBank/DDBJ databases">
        <title>New species of Amycolatopsis and Streptomyces.</title>
        <authorList>
            <person name="Duangmal K."/>
            <person name="Teo W.F.A."/>
            <person name="Lipun K."/>
        </authorList>
    </citation>
    <scope>NUCLEOTIDE SEQUENCE [LARGE SCALE GENOMIC DNA]</scope>
    <source>
        <strain evidence="2 3">NBRC 106415</strain>
    </source>
</reference>
<gene>
    <name evidence="2" type="ORF">FNH08_15070</name>
</gene>
<dbReference type="OrthoDB" id="4186627at2"/>
<keyword evidence="3" id="KW-1185">Reference proteome</keyword>
<organism evidence="2 3">
    <name type="scientific">Streptomyces spongiae</name>
    <dbReference type="NCBI Taxonomy" id="565072"/>
    <lineage>
        <taxon>Bacteria</taxon>
        <taxon>Bacillati</taxon>
        <taxon>Actinomycetota</taxon>
        <taxon>Actinomycetes</taxon>
        <taxon>Kitasatosporales</taxon>
        <taxon>Streptomycetaceae</taxon>
        <taxon>Streptomyces</taxon>
    </lineage>
</organism>